<comment type="caution">
    <text evidence="1">The sequence shown here is derived from an EMBL/GenBank/DDBJ whole genome shotgun (WGS) entry which is preliminary data.</text>
</comment>
<dbReference type="Proteomes" id="UP001055879">
    <property type="component" value="Linkage Group LG12"/>
</dbReference>
<reference evidence="2" key="1">
    <citation type="journal article" date="2022" name="Mol. Ecol. Resour.">
        <title>The genomes of chicory, endive, great burdock and yacon provide insights into Asteraceae palaeo-polyploidization history and plant inulin production.</title>
        <authorList>
            <person name="Fan W."/>
            <person name="Wang S."/>
            <person name="Wang H."/>
            <person name="Wang A."/>
            <person name="Jiang F."/>
            <person name="Liu H."/>
            <person name="Zhao H."/>
            <person name="Xu D."/>
            <person name="Zhang Y."/>
        </authorList>
    </citation>
    <scope>NUCLEOTIDE SEQUENCE [LARGE SCALE GENOMIC DNA]</scope>
    <source>
        <strain evidence="2">cv. Niubang</strain>
    </source>
</reference>
<evidence type="ECO:0000313" key="2">
    <source>
        <dbReference type="Proteomes" id="UP001055879"/>
    </source>
</evidence>
<evidence type="ECO:0000313" key="1">
    <source>
        <dbReference type="EMBL" id="KAI3684771.1"/>
    </source>
</evidence>
<reference evidence="1 2" key="2">
    <citation type="journal article" date="2022" name="Mol. Ecol. Resour.">
        <title>The genomes of chicory, endive, great burdock and yacon provide insights into Asteraceae paleo-polyploidization history and plant inulin production.</title>
        <authorList>
            <person name="Fan W."/>
            <person name="Wang S."/>
            <person name="Wang H."/>
            <person name="Wang A."/>
            <person name="Jiang F."/>
            <person name="Liu H."/>
            <person name="Zhao H."/>
            <person name="Xu D."/>
            <person name="Zhang Y."/>
        </authorList>
    </citation>
    <scope>NUCLEOTIDE SEQUENCE [LARGE SCALE GENOMIC DNA]</scope>
    <source>
        <strain evidence="2">cv. Niubang</strain>
    </source>
</reference>
<organism evidence="1 2">
    <name type="scientific">Arctium lappa</name>
    <name type="common">Greater burdock</name>
    <name type="synonym">Lappa major</name>
    <dbReference type="NCBI Taxonomy" id="4217"/>
    <lineage>
        <taxon>Eukaryota</taxon>
        <taxon>Viridiplantae</taxon>
        <taxon>Streptophyta</taxon>
        <taxon>Embryophyta</taxon>
        <taxon>Tracheophyta</taxon>
        <taxon>Spermatophyta</taxon>
        <taxon>Magnoliopsida</taxon>
        <taxon>eudicotyledons</taxon>
        <taxon>Gunneridae</taxon>
        <taxon>Pentapetalae</taxon>
        <taxon>asterids</taxon>
        <taxon>campanulids</taxon>
        <taxon>Asterales</taxon>
        <taxon>Asteraceae</taxon>
        <taxon>Carduoideae</taxon>
        <taxon>Cardueae</taxon>
        <taxon>Arctiinae</taxon>
        <taxon>Arctium</taxon>
    </lineage>
</organism>
<dbReference type="EMBL" id="CM042058">
    <property type="protein sequence ID" value="KAI3684771.1"/>
    <property type="molecule type" value="Genomic_DNA"/>
</dbReference>
<proteinExistence type="predicted"/>
<accession>A0ACB8YH27</accession>
<protein>
    <submittedName>
        <fullName evidence="1">Uncharacterized protein</fullName>
    </submittedName>
</protein>
<sequence>MEAIGCRLRPLLRPLISSPSSRIQLQSLCLFSSFSDEPSCRSPPLFFADPEERGTGSLVYRHTLKTQRPSTIQWQKELRNCASFIGRINSSIKTFTTRDGKLGAYTHLRVEFPSESKKFFTILLNMWEDMAELSIRHLKQNDCIYVSGYLGSFTKACDDGNIILRHKVIVKEINYVANNNQTTNKNKEDPEESPLEKQRKRLHLWQVFFASPHEWMDLRKRKANPRQPDFKHKGTGEALWLKPFDPPWVMRQLQLQDSRMGGMGLGEHLSYRSSLSPMSYETD</sequence>
<keyword evidence="2" id="KW-1185">Reference proteome</keyword>
<name>A0ACB8YH27_ARCLA</name>
<gene>
    <name evidence="1" type="ORF">L6452_33997</name>
</gene>